<proteinExistence type="predicted"/>
<evidence type="ECO:0000256" key="2">
    <source>
        <dbReference type="SAM" id="Phobius"/>
    </source>
</evidence>
<feature type="compositionally biased region" description="Low complexity" evidence="1">
    <location>
        <begin position="517"/>
        <end position="530"/>
    </location>
</feature>
<dbReference type="GO" id="GO:0016018">
    <property type="term" value="F:cyclosporin A binding"/>
    <property type="evidence" value="ECO:0007669"/>
    <property type="project" value="TreeGrafter"/>
</dbReference>
<dbReference type="OrthoDB" id="407558at2759"/>
<feature type="compositionally biased region" description="Low complexity" evidence="1">
    <location>
        <begin position="469"/>
        <end position="485"/>
    </location>
</feature>
<dbReference type="Pfam" id="PF00160">
    <property type="entry name" value="Pro_isomerase"/>
    <property type="match status" value="1"/>
</dbReference>
<evidence type="ECO:0000313" key="5">
    <source>
        <dbReference type="Proteomes" id="UP000218209"/>
    </source>
</evidence>
<dbReference type="SUPFAM" id="SSF50891">
    <property type="entry name" value="Cyclophilin-like"/>
    <property type="match status" value="1"/>
</dbReference>
<dbReference type="GO" id="GO:0003755">
    <property type="term" value="F:peptidyl-prolyl cis-trans isomerase activity"/>
    <property type="evidence" value="ECO:0007669"/>
    <property type="project" value="InterPro"/>
</dbReference>
<reference evidence="4 5" key="1">
    <citation type="submission" date="2017-03" db="EMBL/GenBank/DDBJ databases">
        <title>WGS assembly of Porphyra umbilicalis.</title>
        <authorList>
            <person name="Brawley S.H."/>
            <person name="Blouin N.A."/>
            <person name="Ficko-Blean E."/>
            <person name="Wheeler G.L."/>
            <person name="Lohr M."/>
            <person name="Goodson H.V."/>
            <person name="Jenkins J.W."/>
            <person name="Blaby-Haas C.E."/>
            <person name="Helliwell K.E."/>
            <person name="Chan C."/>
            <person name="Marriage T."/>
            <person name="Bhattacharya D."/>
            <person name="Klein A.S."/>
            <person name="Badis Y."/>
            <person name="Brodie J."/>
            <person name="Cao Y."/>
            <person name="Collen J."/>
            <person name="Dittami S.M."/>
            <person name="Gachon C.M."/>
            <person name="Green B.R."/>
            <person name="Karpowicz S."/>
            <person name="Kim J.W."/>
            <person name="Kudahl U."/>
            <person name="Lin S."/>
            <person name="Michel G."/>
            <person name="Mittag M."/>
            <person name="Olson B.J."/>
            <person name="Pangilinan J."/>
            <person name="Peng Y."/>
            <person name="Qiu H."/>
            <person name="Shu S."/>
            <person name="Singer J.T."/>
            <person name="Smith A.G."/>
            <person name="Sprecher B.N."/>
            <person name="Wagner V."/>
            <person name="Wang W."/>
            <person name="Wang Z.-Y."/>
            <person name="Yan J."/>
            <person name="Yarish C."/>
            <person name="Zoeuner-Riek S."/>
            <person name="Zhuang Y."/>
            <person name="Zou Y."/>
            <person name="Lindquist E.A."/>
            <person name="Grimwood J."/>
            <person name="Barry K."/>
            <person name="Rokhsar D.S."/>
            <person name="Schmutz J."/>
            <person name="Stiller J.W."/>
            <person name="Grossman A.R."/>
            <person name="Prochnik S.E."/>
        </authorList>
    </citation>
    <scope>NUCLEOTIDE SEQUENCE [LARGE SCALE GENOMIC DNA]</scope>
    <source>
        <strain evidence="4">4086291</strain>
    </source>
</reference>
<dbReference type="PRINTS" id="PR00153">
    <property type="entry name" value="CSAPPISMRASE"/>
</dbReference>
<protein>
    <recommendedName>
        <fullName evidence="3">PPIase cyclophilin-type domain-containing protein</fullName>
    </recommendedName>
</protein>
<feature type="region of interest" description="Disordered" evidence="1">
    <location>
        <begin position="146"/>
        <end position="264"/>
    </location>
</feature>
<evidence type="ECO:0000259" key="3">
    <source>
        <dbReference type="PROSITE" id="PS50072"/>
    </source>
</evidence>
<feature type="region of interest" description="Disordered" evidence="1">
    <location>
        <begin position="78"/>
        <end position="134"/>
    </location>
</feature>
<feature type="transmembrane region" description="Helical" evidence="2">
    <location>
        <begin position="43"/>
        <end position="68"/>
    </location>
</feature>
<feature type="region of interest" description="Disordered" evidence="1">
    <location>
        <begin position="1"/>
        <end position="20"/>
    </location>
</feature>
<dbReference type="InterPro" id="IPR029000">
    <property type="entry name" value="Cyclophilin-like_dom_sf"/>
</dbReference>
<keyword evidence="5" id="KW-1185">Reference proteome</keyword>
<evidence type="ECO:0000313" key="4">
    <source>
        <dbReference type="EMBL" id="OSX78379.1"/>
    </source>
</evidence>
<dbReference type="GO" id="GO:0005737">
    <property type="term" value="C:cytoplasm"/>
    <property type="evidence" value="ECO:0007669"/>
    <property type="project" value="TreeGrafter"/>
</dbReference>
<dbReference type="PANTHER" id="PTHR11071">
    <property type="entry name" value="PEPTIDYL-PROLYL CIS-TRANS ISOMERASE"/>
    <property type="match status" value="1"/>
</dbReference>
<dbReference type="PANTHER" id="PTHR11071:SF561">
    <property type="entry name" value="PEPTIDYL-PROLYL CIS-TRANS ISOMERASE D-RELATED"/>
    <property type="match status" value="1"/>
</dbReference>
<gene>
    <name evidence="4" type="ORF">BU14_0111s0048</name>
</gene>
<evidence type="ECO:0000256" key="1">
    <source>
        <dbReference type="SAM" id="MobiDB-lite"/>
    </source>
</evidence>
<feature type="compositionally biased region" description="Low complexity" evidence="1">
    <location>
        <begin position="163"/>
        <end position="175"/>
    </location>
</feature>
<dbReference type="InterPro" id="IPR002130">
    <property type="entry name" value="Cyclophilin-type_PPIase_dom"/>
</dbReference>
<dbReference type="GO" id="GO:0006457">
    <property type="term" value="P:protein folding"/>
    <property type="evidence" value="ECO:0007669"/>
    <property type="project" value="TreeGrafter"/>
</dbReference>
<sequence length="548" mass="54606">MSSRRRLPGSERDDLLPGGGDLADKSRRSFIASTLRFARRRPVTACVLVAVVAGALVLMFSALVYVPLPGIRSRATDQLSTDDTFPEDDLPPSRLQHGGLGAGAEAFPPVPDAAGQASSSGGGSTHGNNGQDVVPAAAPVTVTDGVVEDVPDGSTTSVRDGAADGSDGAAAADSGKVNWDGGGVEGGAATDADGASLGMGSVDGDGSTTTDGTGDVAGDAGGGDGTDGAEVAAGGTVTDASVGSGGAEREGSVGGGAPSVSELSRSTDLTAQVALMSSAPCKRMLQTGTLGSATPLCVTGEYFVDVKVGDAAPVDRITIGIFGQAVPKSAVNWHALATCSGGDDDPSCFRNDSFHRIVPNFVIQGGNHGTGRSVFGSTFREEVSADHHSVLSHTARGVVAWAEYPIGSQFYILMTDAADYLDKNHVVFGIVSDGLHVADKIQKLPLDNGAPTERVTIVSTGLLDAASTGPVPAAGSAAEAGEVGPIAPPALGAARVGDPPTRDEGGPDAVSADEPELLGAAAADPAGADAQELSGELPDRPRPGKVAL</sequence>
<dbReference type="Proteomes" id="UP000218209">
    <property type="component" value="Unassembled WGS sequence"/>
</dbReference>
<feature type="domain" description="PPIase cyclophilin-type" evidence="3">
    <location>
        <begin position="313"/>
        <end position="462"/>
    </location>
</feature>
<dbReference type="PROSITE" id="PS50072">
    <property type="entry name" value="CSA_PPIASE_2"/>
    <property type="match status" value="1"/>
</dbReference>
<name>A0A1X6PBS9_PORUM</name>
<dbReference type="Gene3D" id="2.40.100.10">
    <property type="entry name" value="Cyclophilin-like"/>
    <property type="match status" value="1"/>
</dbReference>
<keyword evidence="2" id="KW-0812">Transmembrane</keyword>
<feature type="compositionally biased region" description="Low complexity" evidence="1">
    <location>
        <begin position="200"/>
        <end position="218"/>
    </location>
</feature>
<organism evidence="4 5">
    <name type="scientific">Porphyra umbilicalis</name>
    <name type="common">Purple laver</name>
    <name type="synonym">Red alga</name>
    <dbReference type="NCBI Taxonomy" id="2786"/>
    <lineage>
        <taxon>Eukaryota</taxon>
        <taxon>Rhodophyta</taxon>
        <taxon>Bangiophyceae</taxon>
        <taxon>Bangiales</taxon>
        <taxon>Bangiaceae</taxon>
        <taxon>Porphyra</taxon>
    </lineage>
</organism>
<dbReference type="AlphaFoldDB" id="A0A1X6PBS9"/>
<keyword evidence="2" id="KW-1133">Transmembrane helix</keyword>
<feature type="region of interest" description="Disordered" evidence="1">
    <location>
        <begin position="468"/>
        <end position="548"/>
    </location>
</feature>
<dbReference type="EMBL" id="KV918814">
    <property type="protein sequence ID" value="OSX78379.1"/>
    <property type="molecule type" value="Genomic_DNA"/>
</dbReference>
<feature type="compositionally biased region" description="Low complexity" evidence="1">
    <location>
        <begin position="228"/>
        <end position="242"/>
    </location>
</feature>
<accession>A0A1X6PBS9</accession>
<keyword evidence="2" id="KW-0472">Membrane</keyword>